<dbReference type="RefSeq" id="WP_205312555.1">
    <property type="nucleotide sequence ID" value="NZ_JAERPS020000001.1"/>
</dbReference>
<sequence>MDLVKRYIAAVQRELPEAKREEIGRELNANIMDQLDALTEQQGEISAAEVAALLKQMGHPRTVAQQFVPPQPFIHASYMALYKNTLFMVLGILFVLHLVEVTTYWLGSADMGLIRYGFALFGGFIDEACFGFTSITLAYWLMSRQQPLANAGCSSHWQPEKLPVAGPGWQHIKLEDIFTDLASYIFLLVVIWYPFYMSAEQLAQGSLFLSSNARLILQYSTPVIVLGIVHSLWQLQQRLWSRNMLASHVLLNATIAAIALYLASTSPLLQLNTERWHGVFNLQQLERSAMITLVIIALFPAWEALRDSLRLRKLQ</sequence>
<reference evidence="2 3" key="1">
    <citation type="submission" date="2021-08" db="EMBL/GenBank/DDBJ databases">
        <title>Rheinheimera aquimaris sp. nov., isolated from seawater of the East Sea in Korea.</title>
        <authorList>
            <person name="Kim K.H."/>
            <person name="Wenting R."/>
            <person name="Kim K.R."/>
            <person name="Jeon C.O."/>
        </authorList>
    </citation>
    <scope>NUCLEOTIDE SEQUENCE [LARGE SCALE GENOMIC DNA]</scope>
    <source>
        <strain evidence="2 3">MA-13</strain>
    </source>
</reference>
<comment type="caution">
    <text evidence="2">The sequence shown here is derived from an EMBL/GenBank/DDBJ whole genome shotgun (WGS) entry which is preliminary data.</text>
</comment>
<keyword evidence="3" id="KW-1185">Reference proteome</keyword>
<gene>
    <name evidence="2" type="ORF">I4W93_000100</name>
</gene>
<feature type="transmembrane region" description="Helical" evidence="1">
    <location>
        <begin position="86"/>
        <end position="106"/>
    </location>
</feature>
<feature type="transmembrane region" description="Helical" evidence="1">
    <location>
        <begin position="118"/>
        <end position="141"/>
    </location>
</feature>
<proteinExistence type="predicted"/>
<feature type="transmembrane region" description="Helical" evidence="1">
    <location>
        <begin position="245"/>
        <end position="264"/>
    </location>
</feature>
<evidence type="ECO:0000313" key="2">
    <source>
        <dbReference type="EMBL" id="MBZ9609994.1"/>
    </source>
</evidence>
<evidence type="ECO:0008006" key="4">
    <source>
        <dbReference type="Google" id="ProtNLM"/>
    </source>
</evidence>
<dbReference type="EMBL" id="JAERPS020000001">
    <property type="protein sequence ID" value="MBZ9609994.1"/>
    <property type="molecule type" value="Genomic_DNA"/>
</dbReference>
<name>A0ABS7X351_9GAMM</name>
<keyword evidence="1" id="KW-0812">Transmembrane</keyword>
<evidence type="ECO:0000313" key="3">
    <source>
        <dbReference type="Proteomes" id="UP000663814"/>
    </source>
</evidence>
<feature type="transmembrane region" description="Helical" evidence="1">
    <location>
        <begin position="215"/>
        <end position="233"/>
    </location>
</feature>
<accession>A0ABS7X351</accession>
<evidence type="ECO:0000256" key="1">
    <source>
        <dbReference type="SAM" id="Phobius"/>
    </source>
</evidence>
<keyword evidence="1" id="KW-0472">Membrane</keyword>
<protein>
    <recommendedName>
        <fullName evidence="4">DUF2868 domain-containing protein</fullName>
    </recommendedName>
</protein>
<feature type="transmembrane region" description="Helical" evidence="1">
    <location>
        <begin position="284"/>
        <end position="305"/>
    </location>
</feature>
<organism evidence="2 3">
    <name type="scientific">Rheinheimera maricola</name>
    <dbReference type="NCBI Taxonomy" id="2793282"/>
    <lineage>
        <taxon>Bacteria</taxon>
        <taxon>Pseudomonadati</taxon>
        <taxon>Pseudomonadota</taxon>
        <taxon>Gammaproteobacteria</taxon>
        <taxon>Chromatiales</taxon>
        <taxon>Chromatiaceae</taxon>
        <taxon>Rheinheimera</taxon>
    </lineage>
</organism>
<keyword evidence="1" id="KW-1133">Transmembrane helix</keyword>
<dbReference type="Pfam" id="PF22564">
    <property type="entry name" value="HAAS"/>
    <property type="match status" value="1"/>
</dbReference>
<dbReference type="Proteomes" id="UP000663814">
    <property type="component" value="Unassembled WGS sequence"/>
</dbReference>
<feature type="transmembrane region" description="Helical" evidence="1">
    <location>
        <begin position="177"/>
        <end position="195"/>
    </location>
</feature>